<evidence type="ECO:0000256" key="1">
    <source>
        <dbReference type="ARBA" id="ARBA00004604"/>
    </source>
</evidence>
<comment type="similarity">
    <text evidence="2">Belongs to the RRM RBM34 family.</text>
</comment>
<feature type="compositionally biased region" description="Low complexity" evidence="6">
    <location>
        <begin position="31"/>
        <end position="41"/>
    </location>
</feature>
<comment type="subcellular location">
    <subcellularLocation>
        <location evidence="1">Nucleus</location>
        <location evidence="1">Nucleolus</location>
    </subcellularLocation>
</comment>
<feature type="region of interest" description="Disordered" evidence="6">
    <location>
        <begin position="1"/>
        <end position="41"/>
    </location>
</feature>
<evidence type="ECO:0000256" key="4">
    <source>
        <dbReference type="ARBA" id="ARBA00023242"/>
    </source>
</evidence>
<evidence type="ECO:0000256" key="6">
    <source>
        <dbReference type="SAM" id="MobiDB-lite"/>
    </source>
</evidence>
<feature type="compositionally biased region" description="Polar residues" evidence="6">
    <location>
        <begin position="70"/>
        <end position="80"/>
    </location>
</feature>
<feature type="domain" description="RRM" evidence="7">
    <location>
        <begin position="157"/>
        <end position="252"/>
    </location>
</feature>
<feature type="region of interest" description="Disordered" evidence="6">
    <location>
        <begin position="335"/>
        <end position="426"/>
    </location>
</feature>
<evidence type="ECO:0000256" key="5">
    <source>
        <dbReference type="PROSITE-ProRule" id="PRU00176"/>
    </source>
</evidence>
<dbReference type="PROSITE" id="PS50102">
    <property type="entry name" value="RRM"/>
    <property type="match status" value="2"/>
</dbReference>
<dbReference type="Proteomes" id="UP000261540">
    <property type="component" value="Unplaced"/>
</dbReference>
<dbReference type="CTD" id="23029"/>
<dbReference type="CDD" id="cd12394">
    <property type="entry name" value="RRM1_RBM34"/>
    <property type="match status" value="1"/>
</dbReference>
<organism evidence="8 9">
    <name type="scientific">Paramormyrops kingsleyae</name>
    <dbReference type="NCBI Taxonomy" id="1676925"/>
    <lineage>
        <taxon>Eukaryota</taxon>
        <taxon>Metazoa</taxon>
        <taxon>Chordata</taxon>
        <taxon>Craniata</taxon>
        <taxon>Vertebrata</taxon>
        <taxon>Euteleostomi</taxon>
        <taxon>Actinopterygii</taxon>
        <taxon>Neopterygii</taxon>
        <taxon>Teleostei</taxon>
        <taxon>Osteoglossocephala</taxon>
        <taxon>Osteoglossomorpha</taxon>
        <taxon>Osteoglossiformes</taxon>
        <taxon>Mormyridae</taxon>
        <taxon>Paramormyrops</taxon>
    </lineage>
</organism>
<dbReference type="GeneTree" id="ENSGT00390000011249"/>
<feature type="domain" description="RRM" evidence="7">
    <location>
        <begin position="260"/>
        <end position="337"/>
    </location>
</feature>
<dbReference type="Ensembl" id="ENSPKIT00000007824.1">
    <property type="protein sequence ID" value="ENSPKIP00000027060.1"/>
    <property type="gene ID" value="ENSPKIG00000009284.1"/>
</dbReference>
<keyword evidence="9" id="KW-1185">Reference proteome</keyword>
<dbReference type="InterPro" id="IPR000504">
    <property type="entry name" value="RRM_dom"/>
</dbReference>
<dbReference type="Pfam" id="PF00076">
    <property type="entry name" value="RRM_1"/>
    <property type="match status" value="2"/>
</dbReference>
<feature type="compositionally biased region" description="Basic residues" evidence="6">
    <location>
        <begin position="408"/>
        <end position="426"/>
    </location>
</feature>
<dbReference type="KEGG" id="pki:111856380"/>
<protein>
    <submittedName>
        <fullName evidence="8">RNA binding motif protein 34</fullName>
    </submittedName>
</protein>
<dbReference type="AlphaFoldDB" id="A0A3B3SA08"/>
<proteinExistence type="inferred from homology"/>
<accession>A0A3B3SA08</accession>
<dbReference type="SMART" id="SM00360">
    <property type="entry name" value="RRM"/>
    <property type="match status" value="2"/>
</dbReference>
<dbReference type="SUPFAM" id="SSF54928">
    <property type="entry name" value="RNA-binding domain, RBD"/>
    <property type="match status" value="2"/>
</dbReference>
<feature type="region of interest" description="Disordered" evidence="6">
    <location>
        <begin position="68"/>
        <end position="142"/>
    </location>
</feature>
<dbReference type="PANTHER" id="PTHR23236:SF25">
    <property type="entry name" value="RNA-BINDING PROTEIN 34"/>
    <property type="match status" value="1"/>
</dbReference>
<dbReference type="OrthoDB" id="442677at2759"/>
<dbReference type="InterPro" id="IPR034221">
    <property type="entry name" value="RBM34_RRM2"/>
</dbReference>
<reference evidence="8" key="2">
    <citation type="submission" date="2025-09" db="UniProtKB">
        <authorList>
            <consortium name="Ensembl"/>
        </authorList>
    </citation>
    <scope>IDENTIFICATION</scope>
</reference>
<dbReference type="Gene3D" id="3.30.70.330">
    <property type="match status" value="2"/>
</dbReference>
<reference evidence="8" key="1">
    <citation type="submission" date="2025-08" db="UniProtKB">
        <authorList>
            <consortium name="Ensembl"/>
        </authorList>
    </citation>
    <scope>IDENTIFICATION</scope>
</reference>
<sequence>MKKKRASNREETEHSPGGYVVGQVSGSLFPSKSASDSGSLSALFKTEPSASSLVFIPAPKLVSKAVEVTTLDSTSPSQTFESKKKKKEGKNKSIADKRLESRESALQNADEEDASKSTSRKTKRKAAAVAKMRSDEDDEPAEKKVVSRAEERIKNKRTVFVGNLPIDCTKKVLRDLFKEFGAIESIRFRSVTREDLKMTRKLAAIQRKVTPNRKSINAYVVFKAEDTATNALKRNGMEIEKGFHVRVDLASRATLFHHKQTIFIGNVPYDATELSVRQHFEECGAVEGVRLVRDRNSGVGKGFGYVLFESADAVLLALKLDGSELQGRKIRVKRSVKKEKVKKQALGAGSNPGAGKTGRGQQNPAFKGRPGQGPGSKSTAPFRKNPGKPRRGNSFRGEMAVPASSQQKQKKGLKKKFKPRKAKHVS</sequence>
<evidence type="ECO:0000256" key="3">
    <source>
        <dbReference type="ARBA" id="ARBA00022884"/>
    </source>
</evidence>
<dbReference type="PANTHER" id="PTHR23236">
    <property type="entry name" value="EUKARYOTIC TRANSLATION INITIATION FACTOR 4B/4H"/>
    <property type="match status" value="1"/>
</dbReference>
<dbReference type="STRING" id="1676925.ENSPKIP00000027060"/>
<name>A0A3B3SA08_9TELE</name>
<dbReference type="GO" id="GO:0003723">
    <property type="term" value="F:RNA binding"/>
    <property type="evidence" value="ECO:0007669"/>
    <property type="project" value="UniProtKB-UniRule"/>
</dbReference>
<keyword evidence="3 5" id="KW-0694">RNA-binding</keyword>
<dbReference type="InterPro" id="IPR012677">
    <property type="entry name" value="Nucleotide-bd_a/b_plait_sf"/>
</dbReference>
<evidence type="ECO:0000313" key="8">
    <source>
        <dbReference type="Ensembl" id="ENSPKIP00000027060.1"/>
    </source>
</evidence>
<evidence type="ECO:0000259" key="7">
    <source>
        <dbReference type="PROSITE" id="PS50102"/>
    </source>
</evidence>
<evidence type="ECO:0000256" key="2">
    <source>
        <dbReference type="ARBA" id="ARBA00007077"/>
    </source>
</evidence>
<feature type="compositionally biased region" description="Basic and acidic residues" evidence="6">
    <location>
        <begin position="90"/>
        <end position="103"/>
    </location>
</feature>
<evidence type="ECO:0000313" key="9">
    <source>
        <dbReference type="Proteomes" id="UP000261540"/>
    </source>
</evidence>
<dbReference type="InterPro" id="IPR035979">
    <property type="entry name" value="RBD_domain_sf"/>
</dbReference>
<keyword evidence="4" id="KW-0539">Nucleus</keyword>
<dbReference type="CDD" id="cd12395">
    <property type="entry name" value="RRM2_RBM34"/>
    <property type="match status" value="1"/>
</dbReference>